<gene>
    <name evidence="3" type="ORF">A2936_01395</name>
</gene>
<dbReference type="EMBL" id="MGEK01000002">
    <property type="protein sequence ID" value="OGL83138.1"/>
    <property type="molecule type" value="Genomic_DNA"/>
</dbReference>
<evidence type="ECO:0000256" key="2">
    <source>
        <dbReference type="SAM" id="Phobius"/>
    </source>
</evidence>
<evidence type="ECO:0008006" key="5">
    <source>
        <dbReference type="Google" id="ProtNLM"/>
    </source>
</evidence>
<feature type="region of interest" description="Disordered" evidence="1">
    <location>
        <begin position="1"/>
        <end position="38"/>
    </location>
</feature>
<evidence type="ECO:0000313" key="3">
    <source>
        <dbReference type="EMBL" id="OGL83138.1"/>
    </source>
</evidence>
<dbReference type="Proteomes" id="UP000176846">
    <property type="component" value="Unassembled WGS sequence"/>
</dbReference>
<sequence>MQDITRVRVGRNDQTAPKGNSAEDIGLQTPPRHSGAGITRDLSEISRVGPSIVSATPLFLMRSIPVKLGEHQLSPHVIKLQSRRTPPPPTLLEPLVVGRESRWFYWMNEISVLSILGFLFLFGIVVAKHIFRIPVLEISQTLKTGRFPLPKQEEQSSFKLAPFKASLQTASVLFERPNQEFNRIPWSQVAAIAIVGFIILAPLRFTAEAVRMQAVRAEAVDAAAAGLTSFVAGGQAVIDYDFLKAGNEFEVAVNRFQDASLALNNVPTVLKMLATALPQGQEPISGEYLLEAGAALARVGQKVSHALIFLNQSNGATTDFSAAKFLVDLSAAASEIQPDLDEAIEAISKVRFEDVPIEHRPALEKVHALLPVIKSGVNQLLRLNEIMPDLLGLQGRRRYLVMFQNNHELRASGGFMGSFAVVDVQDGKIQSLNVPSGGTYDLQGSLVPRLLAPEPLWLINPRWEFQDANWWSDWPTSAKKIAWFYRQAGGESVDGVIAIDIDLMESLLKITGPIPMPAYNLTLTADNFATETQAEVEIRYDKQVNRPKQFIADLAPLLIGRLEADLRQNGLRVAEALSRALTEKHLLIYRDEPDIESRLKDLNWAGAVPSMPPLTDIIGIVHTNIAGGKSDAVISDKVEHSVVKQTNGTLIDTLTITRTHTGSKGEQFSGVRNVDYLRVYVPAGSRLIEAQGFTAPPESLYDTPPPDLMVDEDLGNSLRNLRRDDVSGVSIYEEFGRTVFANWLMVDPGESTTVTLRYELPWRLNGQIDNSWEPWSSYFGWSEKTNTYRLRWDKQPGTGPTIFTHSFSSATPIHFRFSSVKVSDTEHGWEWKETLNSDTSLSVTYVD</sequence>
<dbReference type="AlphaFoldDB" id="A0A1F7UZD5"/>
<feature type="transmembrane region" description="Helical" evidence="2">
    <location>
        <begin position="110"/>
        <end position="131"/>
    </location>
</feature>
<protein>
    <recommendedName>
        <fullName evidence="5">DUF4012 domain-containing protein</fullName>
    </recommendedName>
</protein>
<comment type="caution">
    <text evidence="3">The sequence shown here is derived from an EMBL/GenBank/DDBJ whole genome shotgun (WGS) entry which is preliminary data.</text>
</comment>
<evidence type="ECO:0000313" key="4">
    <source>
        <dbReference type="Proteomes" id="UP000176846"/>
    </source>
</evidence>
<name>A0A1F7UZD5_9BACT</name>
<keyword evidence="2" id="KW-1133">Transmembrane helix</keyword>
<accession>A0A1F7UZD5</accession>
<proteinExistence type="predicted"/>
<keyword evidence="2" id="KW-0472">Membrane</keyword>
<dbReference type="InterPro" id="IPR025101">
    <property type="entry name" value="DUF4012"/>
</dbReference>
<reference evidence="3 4" key="1">
    <citation type="journal article" date="2016" name="Nat. Commun.">
        <title>Thousands of microbial genomes shed light on interconnected biogeochemical processes in an aquifer system.</title>
        <authorList>
            <person name="Anantharaman K."/>
            <person name="Brown C.T."/>
            <person name="Hug L.A."/>
            <person name="Sharon I."/>
            <person name="Castelle C.J."/>
            <person name="Probst A.J."/>
            <person name="Thomas B.C."/>
            <person name="Singh A."/>
            <person name="Wilkins M.J."/>
            <person name="Karaoz U."/>
            <person name="Brodie E.L."/>
            <person name="Williams K.H."/>
            <person name="Hubbard S.S."/>
            <person name="Banfield J.F."/>
        </authorList>
    </citation>
    <scope>NUCLEOTIDE SEQUENCE [LARGE SCALE GENOMIC DNA]</scope>
</reference>
<keyword evidence="2" id="KW-0812">Transmembrane</keyword>
<organism evidence="3 4">
    <name type="scientific">Candidatus Uhrbacteria bacterium RIFCSPLOWO2_01_FULL_47_25</name>
    <dbReference type="NCBI Taxonomy" id="1802402"/>
    <lineage>
        <taxon>Bacteria</taxon>
        <taxon>Candidatus Uhriibacteriota</taxon>
    </lineage>
</organism>
<evidence type="ECO:0000256" key="1">
    <source>
        <dbReference type="SAM" id="MobiDB-lite"/>
    </source>
</evidence>
<dbReference type="Pfam" id="PF13196">
    <property type="entry name" value="DUF4012"/>
    <property type="match status" value="1"/>
</dbReference>